<evidence type="ECO:0000256" key="1">
    <source>
        <dbReference type="SAM" id="MobiDB-lite"/>
    </source>
</evidence>
<name>A0A3D8SIB5_9EURO</name>
<organism evidence="2 3">
    <name type="scientific">Aspergillus mulundensis</name>
    <dbReference type="NCBI Taxonomy" id="1810919"/>
    <lineage>
        <taxon>Eukaryota</taxon>
        <taxon>Fungi</taxon>
        <taxon>Dikarya</taxon>
        <taxon>Ascomycota</taxon>
        <taxon>Pezizomycotina</taxon>
        <taxon>Eurotiomycetes</taxon>
        <taxon>Eurotiomycetidae</taxon>
        <taxon>Eurotiales</taxon>
        <taxon>Aspergillaceae</taxon>
        <taxon>Aspergillus</taxon>
        <taxon>Aspergillus subgen. Nidulantes</taxon>
    </lineage>
</organism>
<dbReference type="Proteomes" id="UP000256690">
    <property type="component" value="Unassembled WGS sequence"/>
</dbReference>
<comment type="caution">
    <text evidence="2">The sequence shown here is derived from an EMBL/GenBank/DDBJ whole genome shotgun (WGS) entry which is preliminary data.</text>
</comment>
<evidence type="ECO:0000313" key="3">
    <source>
        <dbReference type="Proteomes" id="UP000256690"/>
    </source>
</evidence>
<keyword evidence="3" id="KW-1185">Reference proteome</keyword>
<dbReference type="EMBL" id="PVWQ01000003">
    <property type="protein sequence ID" value="RDW86046.1"/>
    <property type="molecule type" value="Genomic_DNA"/>
</dbReference>
<gene>
    <name evidence="2" type="ORF">DSM5745_02688</name>
</gene>
<dbReference type="AlphaFoldDB" id="A0A3D8SIB5"/>
<dbReference type="RefSeq" id="XP_026605570.1">
    <property type="nucleotide sequence ID" value="XM_026744704.1"/>
</dbReference>
<evidence type="ECO:0000313" key="2">
    <source>
        <dbReference type="EMBL" id="RDW86046.1"/>
    </source>
</evidence>
<sequence>MPRPCSSPTNQCAQCTEIYQQMLYLRKVLGEAFPEEQHDEAVLFPRLEVYPFVLTHVFPLEVVEVTDRFMQKISVSIRAWFKENYGTDKINIFFLDTEIENKYHEPGTHISVLVDAPESMVATQRDVERMLELKLGRFRYGWTYRSFEDMEGCTAALRLEFLMKMLPDPEEEEEEEEEEEQRMPARR</sequence>
<reference evidence="2 3" key="1">
    <citation type="journal article" date="2018" name="IMA Fungus">
        <title>IMA Genome-F 9: Draft genome sequence of Annulohypoxylon stygium, Aspergillus mulundensis, Berkeleyomyces basicola (syn. Thielaviopsis basicola), Ceratocystis smalleyi, two Cercospora beticola strains, Coleophoma cylindrospora, Fusarium fracticaudum, Phialophora cf. hyalina, and Morchella septimelata.</title>
        <authorList>
            <person name="Wingfield B.D."/>
            <person name="Bills G.F."/>
            <person name="Dong Y."/>
            <person name="Huang W."/>
            <person name="Nel W.J."/>
            <person name="Swalarsk-Parry B.S."/>
            <person name="Vaghefi N."/>
            <person name="Wilken P.M."/>
            <person name="An Z."/>
            <person name="de Beer Z.W."/>
            <person name="De Vos L."/>
            <person name="Chen L."/>
            <person name="Duong T.A."/>
            <person name="Gao Y."/>
            <person name="Hammerbacher A."/>
            <person name="Kikkert J.R."/>
            <person name="Li Y."/>
            <person name="Li H."/>
            <person name="Li K."/>
            <person name="Li Q."/>
            <person name="Liu X."/>
            <person name="Ma X."/>
            <person name="Naidoo K."/>
            <person name="Pethybridge S.J."/>
            <person name="Sun J."/>
            <person name="Steenkamp E.T."/>
            <person name="van der Nest M.A."/>
            <person name="van Wyk S."/>
            <person name="Wingfield M.J."/>
            <person name="Xiong C."/>
            <person name="Yue Q."/>
            <person name="Zhang X."/>
        </authorList>
    </citation>
    <scope>NUCLEOTIDE SEQUENCE [LARGE SCALE GENOMIC DNA]</scope>
    <source>
        <strain evidence="2 3">DSM 5745</strain>
    </source>
</reference>
<proteinExistence type="predicted"/>
<feature type="region of interest" description="Disordered" evidence="1">
    <location>
        <begin position="167"/>
        <end position="187"/>
    </location>
</feature>
<protein>
    <submittedName>
        <fullName evidence="2">Uncharacterized protein</fullName>
    </submittedName>
</protein>
<dbReference type="GeneID" id="38113058"/>
<accession>A0A3D8SIB5</accession>
<feature type="compositionally biased region" description="Acidic residues" evidence="1">
    <location>
        <begin position="168"/>
        <end position="180"/>
    </location>
</feature>